<keyword evidence="3" id="KW-1185">Reference proteome</keyword>
<proteinExistence type="predicted"/>
<keyword evidence="1" id="KW-1133">Transmembrane helix</keyword>
<comment type="caution">
    <text evidence="2">The sequence shown here is derived from an EMBL/GenBank/DDBJ whole genome shotgun (WGS) entry which is preliminary data.</text>
</comment>
<dbReference type="EMBL" id="CAWUHD010000089">
    <property type="protein sequence ID" value="CAK7229937.1"/>
    <property type="molecule type" value="Genomic_DNA"/>
</dbReference>
<keyword evidence="1" id="KW-0812">Transmembrane</keyword>
<evidence type="ECO:0000313" key="3">
    <source>
        <dbReference type="Proteomes" id="UP001642482"/>
    </source>
</evidence>
<evidence type="ECO:0000256" key="1">
    <source>
        <dbReference type="SAM" id="Phobius"/>
    </source>
</evidence>
<evidence type="ECO:0000313" key="2">
    <source>
        <dbReference type="EMBL" id="CAK7229937.1"/>
    </source>
</evidence>
<evidence type="ECO:0008006" key="4">
    <source>
        <dbReference type="Google" id="ProtNLM"/>
    </source>
</evidence>
<dbReference type="PANTHER" id="PTHR28254:SF1">
    <property type="entry name" value="CYTOCHROME B-C1 COMPLEX SUBUNIT 10, MITOCHONDRIAL"/>
    <property type="match status" value="1"/>
</dbReference>
<dbReference type="Pfam" id="PF09796">
    <property type="entry name" value="QCR10"/>
    <property type="match status" value="1"/>
</dbReference>
<name>A0ABP0CE98_9PEZI</name>
<dbReference type="PANTHER" id="PTHR28254">
    <property type="entry name" value="CYTOCHROME B-C1 COMPLEX SUBUNIT 10"/>
    <property type="match status" value="1"/>
</dbReference>
<sequence length="81" mass="9099">MRSQFRSQYGPKYHYTPNFQGVTSKTLFRYGLTWAPFGAAAGVAVLFYASGIPRVQRDVLQKIPVIGPYFVKTTHPADSPF</sequence>
<organism evidence="2 3">
    <name type="scientific">Sporothrix eucalyptigena</name>
    <dbReference type="NCBI Taxonomy" id="1812306"/>
    <lineage>
        <taxon>Eukaryota</taxon>
        <taxon>Fungi</taxon>
        <taxon>Dikarya</taxon>
        <taxon>Ascomycota</taxon>
        <taxon>Pezizomycotina</taxon>
        <taxon>Sordariomycetes</taxon>
        <taxon>Sordariomycetidae</taxon>
        <taxon>Ophiostomatales</taxon>
        <taxon>Ophiostomataceae</taxon>
        <taxon>Sporothrix</taxon>
    </lineage>
</organism>
<dbReference type="Proteomes" id="UP001642482">
    <property type="component" value="Unassembled WGS sequence"/>
</dbReference>
<protein>
    <recommendedName>
        <fullName evidence="4">Ubiquinol-cytochrome c reductase subunit 10</fullName>
    </recommendedName>
</protein>
<accession>A0ABP0CE98</accession>
<dbReference type="InterPro" id="IPR019182">
    <property type="entry name" value="Cytochrome_b-c1_su10_fun"/>
</dbReference>
<keyword evidence="1" id="KW-0472">Membrane</keyword>
<reference evidence="2 3" key="1">
    <citation type="submission" date="2024-01" db="EMBL/GenBank/DDBJ databases">
        <authorList>
            <person name="Allen C."/>
            <person name="Tagirdzhanova G."/>
        </authorList>
    </citation>
    <scope>NUCLEOTIDE SEQUENCE [LARGE SCALE GENOMIC DNA]</scope>
</reference>
<gene>
    <name evidence="2" type="ORF">SEUCBS140593_007414</name>
</gene>
<feature type="transmembrane region" description="Helical" evidence="1">
    <location>
        <begin position="27"/>
        <end position="49"/>
    </location>
</feature>